<keyword evidence="5" id="KW-0663">Pyridoxal phosphate</keyword>
<dbReference type="Proteomes" id="UP001175353">
    <property type="component" value="Unassembled WGS sequence"/>
</dbReference>
<comment type="cofactor">
    <cofactor evidence="1">
        <name>pyridoxal 5'-phosphate</name>
        <dbReference type="ChEBI" id="CHEBI:597326"/>
    </cofactor>
</comment>
<organism evidence="8 9">
    <name type="scientific">Friedmanniomyces endolithicus</name>
    <dbReference type="NCBI Taxonomy" id="329885"/>
    <lineage>
        <taxon>Eukaryota</taxon>
        <taxon>Fungi</taxon>
        <taxon>Dikarya</taxon>
        <taxon>Ascomycota</taxon>
        <taxon>Pezizomycotina</taxon>
        <taxon>Dothideomycetes</taxon>
        <taxon>Dothideomycetidae</taxon>
        <taxon>Mycosphaerellales</taxon>
        <taxon>Teratosphaeriaceae</taxon>
        <taxon>Friedmanniomyces</taxon>
    </lineage>
</organism>
<evidence type="ECO:0000259" key="7">
    <source>
        <dbReference type="Pfam" id="PF00155"/>
    </source>
</evidence>
<accession>A0AAN6KEJ7</accession>
<dbReference type="PANTHER" id="PTHR13693:SF3">
    <property type="entry name" value="LD36009P"/>
    <property type="match status" value="1"/>
</dbReference>
<sequence>MLAYILSIDMDRMNFKKEPIVSVVALSSSACSKTSEHKEKLSATERTDTETVTDNSTALHPAKASVFAKGKELFAFAGGCLVTYAKDAPLRHDAVSKEGDFAHYIVQPWYDWFGRNKRVTTSRALNTITLQSSHGQPERPIINGGGFNYAGVYGMPVEYESLHRKCLDTLPIPGAAAPLVEAALEQAVVAFWSAGCCFTTPTGYQSNILAFTAILDDDWFVLMDQKSHSSMSTAAYLSNAGGRKKFKHNDMHDLKRLLDEIEGQCPNIMVAVEGLYSLDGDIPDLAALYALKTRYNFVLCCDEAHSFLSLGTTGRGCLEWWNDMHPENTVPTDLIDIRTTTLSKAVGGIGGLVCAAERFYPALHSRAIALRSTGESLATPNMLQALWVLRQPERLTRSLARLRAITEYCHERLERAGVFVYGERTSPVLPIHAGRPTKASELSHVLRKQGVAATPFSKPAVPMWQSRVRIGMSAEFTDENVEQLVDALIGSCAVTGLVRPRRTGPACSTEPSKGPPFQWQVDDTGLLKERDDALRYLDRLIEAQRTQLAVPGIDDRRRGGHTSRLSPRSVIDAGHRTRGQYGLGSGSSRWILGTYPPHLEVEKIVCNITGQTASMVYTNTEGGLMSTVAALCRPVKGCPKHVLLVHKAAQQPILDGHRAAPRDCKTEKVVWNDLNDLTSILQSISDGKIQRKSYITLVLTLPPTTPCNHNTTLEALFTRLLTFRRKLHGLTIFLDCSSPSSFPSSEPFSAKLPLPQALHYLATELRARILIFGSFYQTFGLNGAFLAGDGALIDELRYTSRFYVFAAAPPPFMMGMVADALGGEC</sequence>
<protein>
    <recommendedName>
        <fullName evidence="3">serine C-palmitoyltransferase</fullName>
        <ecNumber evidence="3">2.3.1.50</ecNumber>
    </recommendedName>
</protein>
<dbReference type="Pfam" id="PF00155">
    <property type="entry name" value="Aminotran_1_2"/>
    <property type="match status" value="1"/>
</dbReference>
<comment type="similarity">
    <text evidence="2">Belongs to the class-II pyridoxal-phosphate-dependent aminotransferase family.</text>
</comment>
<evidence type="ECO:0000256" key="5">
    <source>
        <dbReference type="ARBA" id="ARBA00022898"/>
    </source>
</evidence>
<proteinExistence type="inferred from homology"/>
<dbReference type="InterPro" id="IPR001917">
    <property type="entry name" value="Aminotrans_II_pyridoxalP_BS"/>
</dbReference>
<feature type="domain" description="Aminotransferase class I/classII large" evidence="7">
    <location>
        <begin position="183"/>
        <end position="488"/>
    </location>
</feature>
<dbReference type="InterPro" id="IPR004839">
    <property type="entry name" value="Aminotransferase_I/II_large"/>
</dbReference>
<dbReference type="AlphaFoldDB" id="A0AAN6KEJ7"/>
<comment type="catalytic activity">
    <reaction evidence="6">
        <text>L-serine + hexadecanoyl-CoA + H(+) = 3-oxosphinganine + CO2 + CoA</text>
        <dbReference type="Rhea" id="RHEA:14761"/>
        <dbReference type="ChEBI" id="CHEBI:15378"/>
        <dbReference type="ChEBI" id="CHEBI:16526"/>
        <dbReference type="ChEBI" id="CHEBI:33384"/>
        <dbReference type="ChEBI" id="CHEBI:57287"/>
        <dbReference type="ChEBI" id="CHEBI:57379"/>
        <dbReference type="ChEBI" id="CHEBI:58299"/>
        <dbReference type="EC" id="2.3.1.50"/>
    </reaction>
</comment>
<dbReference type="PANTHER" id="PTHR13693">
    <property type="entry name" value="CLASS II AMINOTRANSFERASE/8-AMINO-7-OXONONANOATE SYNTHASE"/>
    <property type="match status" value="1"/>
</dbReference>
<gene>
    <name evidence="8" type="ORF">LTR91_013366</name>
</gene>
<dbReference type="InterPro" id="IPR050087">
    <property type="entry name" value="AON_synthase_class-II"/>
</dbReference>
<evidence type="ECO:0000256" key="3">
    <source>
        <dbReference type="ARBA" id="ARBA00013220"/>
    </source>
</evidence>
<dbReference type="EMBL" id="JAUJLE010000134">
    <property type="protein sequence ID" value="KAK0977453.1"/>
    <property type="molecule type" value="Genomic_DNA"/>
</dbReference>
<evidence type="ECO:0000313" key="9">
    <source>
        <dbReference type="Proteomes" id="UP001175353"/>
    </source>
</evidence>
<evidence type="ECO:0000256" key="1">
    <source>
        <dbReference type="ARBA" id="ARBA00001933"/>
    </source>
</evidence>
<reference evidence="8" key="1">
    <citation type="submission" date="2023-06" db="EMBL/GenBank/DDBJ databases">
        <title>Black Yeasts Isolated from many extreme environments.</title>
        <authorList>
            <person name="Coleine C."/>
            <person name="Stajich J.E."/>
            <person name="Selbmann L."/>
        </authorList>
    </citation>
    <scope>NUCLEOTIDE SEQUENCE</scope>
    <source>
        <strain evidence="8">CCFEE 5200</strain>
    </source>
</reference>
<dbReference type="GO" id="GO:0016740">
    <property type="term" value="F:transferase activity"/>
    <property type="evidence" value="ECO:0007669"/>
    <property type="project" value="UniProtKB-KW"/>
</dbReference>
<dbReference type="Gene3D" id="3.90.1150.10">
    <property type="entry name" value="Aspartate Aminotransferase, domain 1"/>
    <property type="match status" value="1"/>
</dbReference>
<dbReference type="InterPro" id="IPR015422">
    <property type="entry name" value="PyrdxlP-dep_Trfase_small"/>
</dbReference>
<keyword evidence="9" id="KW-1185">Reference proteome</keyword>
<evidence type="ECO:0000256" key="2">
    <source>
        <dbReference type="ARBA" id="ARBA00008392"/>
    </source>
</evidence>
<evidence type="ECO:0000256" key="6">
    <source>
        <dbReference type="ARBA" id="ARBA00048528"/>
    </source>
</evidence>
<dbReference type="SUPFAM" id="SSF53383">
    <property type="entry name" value="PLP-dependent transferases"/>
    <property type="match status" value="2"/>
</dbReference>
<dbReference type="PROSITE" id="PS00599">
    <property type="entry name" value="AA_TRANSFER_CLASS_2"/>
    <property type="match status" value="1"/>
</dbReference>
<keyword evidence="4" id="KW-0808">Transferase</keyword>
<dbReference type="GO" id="GO:0030170">
    <property type="term" value="F:pyridoxal phosphate binding"/>
    <property type="evidence" value="ECO:0007669"/>
    <property type="project" value="InterPro"/>
</dbReference>
<dbReference type="Gene3D" id="3.40.640.10">
    <property type="entry name" value="Type I PLP-dependent aspartate aminotransferase-like (Major domain)"/>
    <property type="match status" value="2"/>
</dbReference>
<dbReference type="InterPro" id="IPR015421">
    <property type="entry name" value="PyrdxlP-dep_Trfase_major"/>
</dbReference>
<evidence type="ECO:0000256" key="4">
    <source>
        <dbReference type="ARBA" id="ARBA00022679"/>
    </source>
</evidence>
<name>A0AAN6KEJ7_9PEZI</name>
<dbReference type="EC" id="2.3.1.50" evidence="3"/>
<comment type="caution">
    <text evidence="8">The sequence shown here is derived from an EMBL/GenBank/DDBJ whole genome shotgun (WGS) entry which is preliminary data.</text>
</comment>
<dbReference type="InterPro" id="IPR015424">
    <property type="entry name" value="PyrdxlP-dep_Trfase"/>
</dbReference>
<evidence type="ECO:0000313" key="8">
    <source>
        <dbReference type="EMBL" id="KAK0977453.1"/>
    </source>
</evidence>